<feature type="compositionally biased region" description="Basic and acidic residues" evidence="6">
    <location>
        <begin position="1950"/>
        <end position="1977"/>
    </location>
</feature>
<dbReference type="KEGG" id="alim:106517207"/>
<dbReference type="STRING" id="52670.A0A2I4B6L8"/>
<feature type="region of interest" description="Disordered" evidence="6">
    <location>
        <begin position="1950"/>
        <end position="1978"/>
    </location>
</feature>
<dbReference type="Pfam" id="PF05485">
    <property type="entry name" value="THAP"/>
    <property type="match status" value="1"/>
</dbReference>
<feature type="compositionally biased region" description="Polar residues" evidence="6">
    <location>
        <begin position="139"/>
        <end position="148"/>
    </location>
</feature>
<keyword evidence="1" id="KW-0479">Metal-binding</keyword>
<dbReference type="GO" id="GO:0003677">
    <property type="term" value="F:DNA binding"/>
    <property type="evidence" value="ECO:0007669"/>
    <property type="project" value="UniProtKB-UniRule"/>
</dbReference>
<dbReference type="InterPro" id="IPR006612">
    <property type="entry name" value="THAP_Znf"/>
</dbReference>
<reference evidence="9" key="1">
    <citation type="submission" date="2025-08" db="UniProtKB">
        <authorList>
            <consortium name="RefSeq"/>
        </authorList>
    </citation>
    <scope>IDENTIFICATION</scope>
    <source>
        <strain evidence="9">Quisiro</strain>
        <tissue evidence="9">Liver</tissue>
    </source>
</reference>
<protein>
    <submittedName>
        <fullName evidence="9">Uncharacterized protein si:dkey-250d21.1</fullName>
    </submittedName>
</protein>
<feature type="region of interest" description="Disordered" evidence="6">
    <location>
        <begin position="97"/>
        <end position="153"/>
    </location>
</feature>
<proteinExistence type="predicted"/>
<evidence type="ECO:0000256" key="1">
    <source>
        <dbReference type="ARBA" id="ARBA00022723"/>
    </source>
</evidence>
<dbReference type="OrthoDB" id="7683421at2759"/>
<evidence type="ECO:0000256" key="2">
    <source>
        <dbReference type="ARBA" id="ARBA00022771"/>
    </source>
</evidence>
<feature type="domain" description="THAP-type" evidence="7">
    <location>
        <begin position="1"/>
        <end position="88"/>
    </location>
</feature>
<gene>
    <name evidence="9" type="primary">si:dkey-250d21.1</name>
</gene>
<dbReference type="PROSITE" id="PS50950">
    <property type="entry name" value="ZF_THAP"/>
    <property type="match status" value="1"/>
</dbReference>
<evidence type="ECO:0000256" key="3">
    <source>
        <dbReference type="ARBA" id="ARBA00022833"/>
    </source>
</evidence>
<dbReference type="RefSeq" id="XP_013863380.1">
    <property type="nucleotide sequence ID" value="XM_014007926.1"/>
</dbReference>
<dbReference type="SUPFAM" id="SSF57716">
    <property type="entry name" value="Glucocorticoid receptor-like (DNA-binding domain)"/>
    <property type="match status" value="1"/>
</dbReference>
<evidence type="ECO:0000256" key="4">
    <source>
        <dbReference type="ARBA" id="ARBA00023125"/>
    </source>
</evidence>
<dbReference type="PANTHER" id="PTHR46289">
    <property type="entry name" value="52 KDA REPRESSOR OF THE INHIBITOR OF THE PROTEIN KINASE-LIKE PROTEIN-RELATED"/>
    <property type="match status" value="1"/>
</dbReference>
<keyword evidence="2 5" id="KW-0863">Zinc-finger</keyword>
<evidence type="ECO:0000313" key="9">
    <source>
        <dbReference type="RefSeq" id="XP_013863380.1"/>
    </source>
</evidence>
<evidence type="ECO:0000259" key="7">
    <source>
        <dbReference type="PROSITE" id="PS50950"/>
    </source>
</evidence>
<accession>A0A2I4B6L8</accession>
<name>A0A2I4B6L8_AUSLI</name>
<evidence type="ECO:0000256" key="5">
    <source>
        <dbReference type="PROSITE-ProRule" id="PRU00309"/>
    </source>
</evidence>
<sequence length="2453" mass="277258">MTDCCAAANCDYQQQQSENTTLLVSFPLDPERCKQWLNNCARQDLASEPPEQLNKLYRLCAKHFEPSMISHQSTSSCVLKEDAVPTIFNVTLPVNKQPAANRKRARDPSEEEAAAAKKTKENAPAEVKEEAKEPAGENSEATELQTDNQTHEDVAVSKAKETLKAYFKEILALTGFSINGANISAEQPIGGANGQQALSRTCLEKIDKKEILQFSEHLMREEIQNSLTLARFFSILLQDVTSIEGKEQIPVFIRSVTIAGFPQKHLIGFLPCDLDGENMFYMLLSELRSKWGLRMEHCRGLTYLITGSMCQKMRDLTCRILQEFPQVVLSPSDPYAFNIWIIRCMPVPSIQKVADTVEEVASLLRRTPELNRRLEGKIQMTYGHLKGEVDRIRTAISGNWEYGTDAFQTMLEILEPFLTCINEIISKVNEDTAERLARLKPVLKNFNFIITLVVLKNTLCCVSILNSSLRGIISISSTLQYTISNALKLVSKYQQELSIFHRKWFSDAVGRAKKLGVEVTKPDLTQAEPTDTPLEDLYRETLSRPILQYLVAEVKRVFSTEMVRILRWLSLVPSYMADHNFSIRRDKVADANLNNLARPDTFYEELGCWEVKWRHASKRRILPTTVFATLKIPDIGFYPNVQSLLRVLGTVPCVNAEADVYGQYHMVLERCQSYLKATPDDQRQCSMAFVYVNQDVHFSVEKMVETYVQKHPDVLQMLQMDGDATEKPLQVAAHVNHAEKDTEEELQLINLEMDADRLVELKCAETDREALKSALQAAVVASCSQGKSDSDACPAQDGDVEYVTKSEMNEVLTVCEKAVREGILMEVGSSFFSLVIDRVVKLGQRDYLPLFIRFVDSFDVMRFELLGFIEADLECDVLIRSLMEKITVEWHLDLSNCRGQAYLGSGDVSYKLKAFACKVQEKHPLAISTHCSSYSFNTWWSKSIPVAAVKRALDTFEEVMMFFGSCAALEKQLDHVIAFGLRESYEKVQELQGKFCTIWQQEHDSYEVFVQMLEPLVECLEKIKNHPQRWKASVSEQAGVLLCKVTEFDFIIAMVVLKNASSFTKELSAGLQKDQFTAASQLCQIDGIMATLNRVKTNMKLFHQNWFDEAWAIAQSLTVQVDGHDNSVLKDGMMKSVAIYKDNLSVPLVDNLLNTVKDHFSDDHKEALNFLSLVPCSVTVSYMFESLKSKPPLYSSDLPDADNFFTELCCWRVTWKTKVASVTIPSSIFHTLRLPLMQYFGNINTLLRIMSVLPSTTLEDCGVVMRHKKFQDYQRNVNPIDRTPCLAMLNVSMDFNRDLDRMVTQCLKVTPQALEGICLDKESKSIIKNSENNMEVDYVEEAEESKVQQSTENLINEEIKAEDENGHTGDNRQSLATVFRLAALLGKKNNSLSELSEEDQEPLVQELKMCHWFGNESRTIPSVSDDEMVNLLITGIRDVILKEIQESPFFSLIIDKPVRIADKTHLPVFVRYVGESAPKVELLGFLPFDKNSNADRQASHLAKILIEDWGLSMSQCRGQAFMHLGLGYESLKKMSLNFLQSYPLCVITPSESCGLAYWLASSVPCPSVTKILDIIEDLLLFFDESPCLEEQLAQAVDGLLNMPREALEEFPETFCSKWKKREDFFDILADTLDGVLTCLDAVSSSAIGAKSVHAQVLSSALRNIDFIVTLVILKNACAPLRNCSTVFRCGNPADILCEVEKIPSIMETLQKMLENVNTIHSTWFEQAFQLATKVAPEQVCFSEEANNYESPEIYYRENLSIPLLQNLIDEMKYCFSDSHLNALSVLLLLPSCNPQPILSDSTVKPFSLYLTDLPELESAEQEINRWASVWREKYQDVAPPASVTEALVHPESKSHPTVAMLLRLVAVLPSVSMECDLMKTTLNSIRDLFKTTVCSGSKTNHVMLFSHRTTLQKLPEVIEKCMEVDPESCLCLTQVIGALQRLKLSKGDKVEPAEAHSTREAVKPADGEVNPAEKETTQEVVPGPRTIVSFYEPQLREQILKELWDSQFFTIIFDQTVEINGELYVPLCIRYLNKEDIQCEETLAFIPFTEDPVGLTESIETALSEKWGLNMEYCRGQALLSVGKVGAQMRAVSLSIAQKYPHAIRTVSSASSLNVWLAKSSPATEAADGAVLIGKVLGWLTEDAERQNKLENKIVEVFQQEEGQGSELSDQLVKNWEKSHDMHRFMIAIIEAVMLCLYELKEEGSPLDQQQASYFFDSIRNFEFIFSTVVLMHVLSVTKKLSQSLQGKPLDVLLSVNTLPDVKASLAALQSNIDSNHKSWFEETVALASKLHIPMMHPVLLEPLSEFYKESVSTRVVEHSIAEIDDLFTEKVLDTLKCLEIVPYAMSKVETSILSGLVFRLYKEDLPDQSSLHSEMKEWKEKWLDPMAGYLPSTVLDTLKTSQIRSFSNIETLLRLQVILPFSRRESNFRQGKRSLLEFIQQEKRSFAELHPL</sequence>
<dbReference type="InParanoid" id="A0A2I4B6L8"/>
<keyword evidence="8" id="KW-1185">Reference proteome</keyword>
<dbReference type="InterPro" id="IPR052958">
    <property type="entry name" value="IFN-induced_PKR_regulator"/>
</dbReference>
<dbReference type="GO" id="GO:0008270">
    <property type="term" value="F:zinc ion binding"/>
    <property type="evidence" value="ECO:0007669"/>
    <property type="project" value="UniProtKB-KW"/>
</dbReference>
<dbReference type="SMART" id="SM00692">
    <property type="entry name" value="DM3"/>
    <property type="match status" value="1"/>
</dbReference>
<keyword evidence="3" id="KW-0862">Zinc</keyword>
<keyword evidence="4 5" id="KW-0238">DNA-binding</keyword>
<dbReference type="PANTHER" id="PTHR46289:SF2">
    <property type="entry name" value="THAP DOMAIN CONTAINING 12"/>
    <property type="match status" value="1"/>
</dbReference>
<feature type="compositionally biased region" description="Basic and acidic residues" evidence="6">
    <location>
        <begin position="114"/>
        <end position="135"/>
    </location>
</feature>
<evidence type="ECO:0000256" key="6">
    <source>
        <dbReference type="SAM" id="MobiDB-lite"/>
    </source>
</evidence>
<dbReference type="Proteomes" id="UP000192220">
    <property type="component" value="Unplaced"/>
</dbReference>
<evidence type="ECO:0000313" key="8">
    <source>
        <dbReference type="Proteomes" id="UP000192220"/>
    </source>
</evidence>
<organism evidence="8 9">
    <name type="scientific">Austrofundulus limnaeus</name>
    <name type="common">Annual killifish</name>
    <dbReference type="NCBI Taxonomy" id="52670"/>
    <lineage>
        <taxon>Eukaryota</taxon>
        <taxon>Metazoa</taxon>
        <taxon>Chordata</taxon>
        <taxon>Craniata</taxon>
        <taxon>Vertebrata</taxon>
        <taxon>Euteleostomi</taxon>
        <taxon>Actinopterygii</taxon>
        <taxon>Neopterygii</taxon>
        <taxon>Teleostei</taxon>
        <taxon>Neoteleostei</taxon>
        <taxon>Acanthomorphata</taxon>
        <taxon>Ovalentaria</taxon>
        <taxon>Atherinomorphae</taxon>
        <taxon>Cyprinodontiformes</taxon>
        <taxon>Rivulidae</taxon>
        <taxon>Austrofundulus</taxon>
    </lineage>
</organism>
<dbReference type="SMART" id="SM00980">
    <property type="entry name" value="THAP"/>
    <property type="match status" value="1"/>
</dbReference>